<evidence type="ECO:0000313" key="3">
    <source>
        <dbReference type="EMBL" id="CAB9522289.1"/>
    </source>
</evidence>
<gene>
    <name evidence="3" type="ORF">SEMRO_1287_G259510.1</name>
</gene>
<reference evidence="3" key="1">
    <citation type="submission" date="2020-06" db="EMBL/GenBank/DDBJ databases">
        <authorList>
            <consortium name="Plant Systems Biology data submission"/>
        </authorList>
    </citation>
    <scope>NUCLEOTIDE SEQUENCE</scope>
    <source>
        <strain evidence="3">D6</strain>
    </source>
</reference>
<feature type="domain" description="DUF6824" evidence="2">
    <location>
        <begin position="34"/>
        <end position="115"/>
    </location>
</feature>
<comment type="caution">
    <text evidence="3">The sequence shown here is derived from an EMBL/GenBank/DDBJ whole genome shotgun (WGS) entry which is preliminary data.</text>
</comment>
<evidence type="ECO:0000259" key="2">
    <source>
        <dbReference type="Pfam" id="PF20710"/>
    </source>
</evidence>
<organism evidence="3 4">
    <name type="scientific">Seminavis robusta</name>
    <dbReference type="NCBI Taxonomy" id="568900"/>
    <lineage>
        <taxon>Eukaryota</taxon>
        <taxon>Sar</taxon>
        <taxon>Stramenopiles</taxon>
        <taxon>Ochrophyta</taxon>
        <taxon>Bacillariophyta</taxon>
        <taxon>Bacillariophyceae</taxon>
        <taxon>Bacillariophycidae</taxon>
        <taxon>Naviculales</taxon>
        <taxon>Naviculaceae</taxon>
        <taxon>Seminavis</taxon>
    </lineage>
</organism>
<dbReference type="AlphaFoldDB" id="A0A9N8ENJ9"/>
<dbReference type="EMBL" id="CAICTM010001285">
    <property type="protein sequence ID" value="CAB9522289.1"/>
    <property type="molecule type" value="Genomic_DNA"/>
</dbReference>
<evidence type="ECO:0000313" key="4">
    <source>
        <dbReference type="Proteomes" id="UP001153069"/>
    </source>
</evidence>
<sequence>MPEQEFTVPFLADVSSFYGYISSPPDPQTPSAKDVILGRGGKKHEHSGNVRLHEMALEMISQYMTARKHEKRQLTEQLVRQVHQYGGRFMAQAVDNGPWEVENFEKAKAKARDCLHGIIMSRTPKKLMRERLCNPIVDLEDAADGSWTHVDEGMGGDTDMEFPDFEEILEL</sequence>
<feature type="region of interest" description="Disordered" evidence="1">
    <location>
        <begin position="22"/>
        <end position="46"/>
    </location>
</feature>
<dbReference type="InterPro" id="IPR049227">
    <property type="entry name" value="DUF6824"/>
</dbReference>
<name>A0A9N8ENJ9_9STRA</name>
<proteinExistence type="predicted"/>
<accession>A0A9N8ENJ9</accession>
<keyword evidence="4" id="KW-1185">Reference proteome</keyword>
<dbReference type="Proteomes" id="UP001153069">
    <property type="component" value="Unassembled WGS sequence"/>
</dbReference>
<dbReference type="Pfam" id="PF20710">
    <property type="entry name" value="DUF6824"/>
    <property type="match status" value="1"/>
</dbReference>
<protein>
    <recommendedName>
        <fullName evidence="2">DUF6824 domain-containing protein</fullName>
    </recommendedName>
</protein>
<evidence type="ECO:0000256" key="1">
    <source>
        <dbReference type="SAM" id="MobiDB-lite"/>
    </source>
</evidence>